<dbReference type="RefSeq" id="WP_276640679.1">
    <property type="nucleotide sequence ID" value="NZ_JBKXBJ010000002.1"/>
</dbReference>
<dbReference type="InterPro" id="IPR053941">
    <property type="entry name" value="Csm6_HEPN"/>
</dbReference>
<dbReference type="InterPro" id="IPR053955">
    <property type="entry name" value="Csm6_CARF"/>
</dbReference>
<protein>
    <submittedName>
        <fullName evidence="3">CRISPR-associated protein Csm6</fullName>
    </submittedName>
</protein>
<evidence type="ECO:0000259" key="1">
    <source>
        <dbReference type="Pfam" id="PF09659"/>
    </source>
</evidence>
<evidence type="ECO:0000259" key="2">
    <source>
        <dbReference type="Pfam" id="PF22208"/>
    </source>
</evidence>
<sequence length="454" mass="52424">MKILFTPAGDTDPVRGYHDGGMLHILRHYAPVGRVFVFLTKEMEDKEAESGCYTKGIQKVAPQCKIEFIRSGITEPHIYERLTVLQDVFREKYGQYPDEEWLLNLSSGTPQMKSVMSLIGLDYPQVKAIQVFSPEKGSNNKSHPEETPGLVEMLDCNDDNDPAAPNRCKEAKLSLLKKHSVKWQIISLVENYEYEGALQLLRQNRHLFSDISEKLLRHAVCRRNLMWKDANKIISSYKGSPLISKAGDFEEFFRVMELRQRKKQLYEFIVKTTPICTKLATDYAISLEQRTLFDLNACSEIRRDEDGDVRYVLKREKIGRYNNTLLEHLNHKYKRSGGFKDSDLSISNMECICGWIIDFGISSNERDIEIKKIFARLSIVSENIRNKVAHKIVMNLTENIIREWSKGKERSGIADAGLDSRDILNYLHRASDLIRNQKFQWDYGELNNSIIDSL</sequence>
<evidence type="ECO:0000313" key="3">
    <source>
        <dbReference type="EMBL" id="MBF1129967.1"/>
    </source>
</evidence>
<dbReference type="Proteomes" id="UP000757890">
    <property type="component" value="Unassembled WGS sequence"/>
</dbReference>
<gene>
    <name evidence="3" type="ORF">HXL70_08005</name>
</gene>
<dbReference type="AlphaFoldDB" id="A0A930B988"/>
<accession>A0A930B988</accession>
<organism evidence="3 4">
    <name type="scientific">Dialister invisus</name>
    <dbReference type="NCBI Taxonomy" id="218538"/>
    <lineage>
        <taxon>Bacteria</taxon>
        <taxon>Bacillati</taxon>
        <taxon>Bacillota</taxon>
        <taxon>Negativicutes</taxon>
        <taxon>Veillonellales</taxon>
        <taxon>Veillonellaceae</taxon>
        <taxon>Dialister</taxon>
    </lineage>
</organism>
<feature type="domain" description="Csm6 HEPN" evidence="1">
    <location>
        <begin position="250"/>
        <end position="400"/>
    </location>
</feature>
<name>A0A930B988_9FIRM</name>
<reference evidence="3" key="1">
    <citation type="submission" date="2020-04" db="EMBL/GenBank/DDBJ databases">
        <title>Deep metagenomics examines the oral microbiome during advanced dental caries in children, revealing novel taxa and co-occurrences with host molecules.</title>
        <authorList>
            <person name="Baker J.L."/>
            <person name="Morton J.T."/>
            <person name="Dinis M."/>
            <person name="Alvarez R."/>
            <person name="Tran N.C."/>
            <person name="Knight R."/>
            <person name="Edlund A."/>
        </authorList>
    </citation>
    <scope>NUCLEOTIDE SEQUENCE</scope>
    <source>
        <strain evidence="3">JCVI_32_bin.14</strain>
    </source>
</reference>
<dbReference type="EMBL" id="JABZMK010000074">
    <property type="protein sequence ID" value="MBF1129967.1"/>
    <property type="molecule type" value="Genomic_DNA"/>
</dbReference>
<dbReference type="Pfam" id="PF22208">
    <property type="entry name" value="Cas_Csm6_CARF"/>
    <property type="match status" value="1"/>
</dbReference>
<evidence type="ECO:0000313" key="4">
    <source>
        <dbReference type="Proteomes" id="UP000757890"/>
    </source>
</evidence>
<dbReference type="InterPro" id="IPR013489">
    <property type="entry name" value="CRISPR-assoc_prot_Csm6"/>
</dbReference>
<feature type="domain" description="Csm6 CARF" evidence="2">
    <location>
        <begin position="68"/>
        <end position="168"/>
    </location>
</feature>
<dbReference type="Pfam" id="PF09659">
    <property type="entry name" value="Cas_Csm6_HEPN"/>
    <property type="match status" value="1"/>
</dbReference>
<proteinExistence type="predicted"/>
<dbReference type="NCBIfam" id="TIGR02672">
    <property type="entry name" value="cas_csm6"/>
    <property type="match status" value="1"/>
</dbReference>
<comment type="caution">
    <text evidence="3">The sequence shown here is derived from an EMBL/GenBank/DDBJ whole genome shotgun (WGS) entry which is preliminary data.</text>
</comment>